<evidence type="ECO:0000313" key="2">
    <source>
        <dbReference type="RefSeq" id="XP_035449346.2"/>
    </source>
</evidence>
<gene>
    <name evidence="2" type="primary">LOC118275474</name>
</gene>
<dbReference type="OrthoDB" id="10027872at2759"/>
<evidence type="ECO:0000313" key="1">
    <source>
        <dbReference type="Proteomes" id="UP000829999"/>
    </source>
</evidence>
<reference evidence="2" key="1">
    <citation type="submission" date="2025-08" db="UniProtKB">
        <authorList>
            <consortium name="RefSeq"/>
        </authorList>
    </citation>
    <scope>IDENTIFICATION</scope>
    <source>
        <tissue evidence="2">Whole larval tissue</tissue>
    </source>
</reference>
<dbReference type="AlphaFoldDB" id="A0A9R0DDM6"/>
<dbReference type="RefSeq" id="XP_035449346.2">
    <property type="nucleotide sequence ID" value="XM_035593453.2"/>
</dbReference>
<accession>A0A9R0DDM6</accession>
<dbReference type="GeneID" id="118275474"/>
<organism evidence="1 2">
    <name type="scientific">Spodoptera frugiperda</name>
    <name type="common">Fall armyworm</name>
    <dbReference type="NCBI Taxonomy" id="7108"/>
    <lineage>
        <taxon>Eukaryota</taxon>
        <taxon>Metazoa</taxon>
        <taxon>Ecdysozoa</taxon>
        <taxon>Arthropoda</taxon>
        <taxon>Hexapoda</taxon>
        <taxon>Insecta</taxon>
        <taxon>Pterygota</taxon>
        <taxon>Neoptera</taxon>
        <taxon>Endopterygota</taxon>
        <taxon>Lepidoptera</taxon>
        <taxon>Glossata</taxon>
        <taxon>Ditrysia</taxon>
        <taxon>Noctuoidea</taxon>
        <taxon>Noctuidae</taxon>
        <taxon>Amphipyrinae</taxon>
        <taxon>Spodoptera</taxon>
    </lineage>
</organism>
<proteinExistence type="predicted"/>
<protein>
    <submittedName>
        <fullName evidence="2">Uncharacterized protein LOC118275474</fullName>
    </submittedName>
</protein>
<name>A0A9R0DDM6_SPOFR</name>
<keyword evidence="1" id="KW-1185">Reference proteome</keyword>
<sequence length="347" mass="38561">MLQLRGPLLQQTRQVTFKSPIYSGYHSNLKILTAQKKCCQYIHACYHSGKNLATPAVATANEIKLPCLVLNTMSPSSWFAAKGISNIRTRCLCTKQPDTTKLLASSAQGIDMKPAKPKRKEIVDPPEIPEPCPDEPLPGVPVPGFPDVTIPFTPDVPLPELPEIPIPVKPGTFPSKNLPGRPKPIFNEILPKWRAPVMPDLATLFNSPLALHKVAENYKAEYLMLTSQMEVASQTNNYFYKKCGLPEGSIIQPIEQRLISKLSKRSNDGSVNNLILAISELSPVQVVAILSLLQNQIWLISNMNKLSHGDLNVAMNKEELDRMIRLAARLQREILHPERVGGTWCLK</sequence>
<dbReference type="Proteomes" id="UP000829999">
    <property type="component" value="Chromosome 8"/>
</dbReference>